<keyword evidence="10" id="KW-1185">Reference proteome</keyword>
<evidence type="ECO:0000256" key="4">
    <source>
        <dbReference type="SAM" id="Coils"/>
    </source>
</evidence>
<keyword evidence="2" id="KW-0344">Guanine-nucleotide releasing factor</keyword>
<dbReference type="PROSITE" id="PS50002">
    <property type="entry name" value="SH3"/>
    <property type="match status" value="1"/>
</dbReference>
<evidence type="ECO:0000313" key="10">
    <source>
        <dbReference type="Proteomes" id="UP000268093"/>
    </source>
</evidence>
<dbReference type="Pfam" id="PF03114">
    <property type="entry name" value="BAR"/>
    <property type="match status" value="1"/>
</dbReference>
<feature type="coiled-coil region" evidence="4">
    <location>
        <begin position="89"/>
        <end position="116"/>
    </location>
</feature>
<dbReference type="SUPFAM" id="SSF50044">
    <property type="entry name" value="SH3-domain"/>
    <property type="match status" value="1"/>
</dbReference>
<dbReference type="InterPro" id="IPR001452">
    <property type="entry name" value="SH3_domain"/>
</dbReference>
<gene>
    <name evidence="9" type="ORF">BC936DRAFT_141949</name>
</gene>
<dbReference type="Pfam" id="PF00621">
    <property type="entry name" value="RhoGEF"/>
    <property type="match status" value="1"/>
</dbReference>
<dbReference type="InterPro" id="IPR027267">
    <property type="entry name" value="AH/BAR_dom_sf"/>
</dbReference>
<evidence type="ECO:0000256" key="1">
    <source>
        <dbReference type="ARBA" id="ARBA00022443"/>
    </source>
</evidence>
<dbReference type="InterPro" id="IPR004148">
    <property type="entry name" value="BAR_dom"/>
</dbReference>
<dbReference type="Proteomes" id="UP000268093">
    <property type="component" value="Unassembled WGS sequence"/>
</dbReference>
<dbReference type="InterPro" id="IPR035899">
    <property type="entry name" value="DBL_dom_sf"/>
</dbReference>
<protein>
    <recommendedName>
        <fullName evidence="11">Scaffold protein Tuba</fullName>
    </recommendedName>
</protein>
<dbReference type="SMART" id="SM00326">
    <property type="entry name" value="SH3"/>
    <property type="match status" value="1"/>
</dbReference>
<dbReference type="InterPro" id="IPR000219">
    <property type="entry name" value="DH_dom"/>
</dbReference>
<dbReference type="GO" id="GO:0031991">
    <property type="term" value="P:regulation of actomyosin contractile ring contraction"/>
    <property type="evidence" value="ECO:0007669"/>
    <property type="project" value="TreeGrafter"/>
</dbReference>
<feature type="domain" description="SH3" evidence="6">
    <location>
        <begin position="447"/>
        <end position="509"/>
    </location>
</feature>
<evidence type="ECO:0000259" key="8">
    <source>
        <dbReference type="PROSITE" id="PS51021"/>
    </source>
</evidence>
<proteinExistence type="predicted"/>
<dbReference type="Gene3D" id="2.30.30.40">
    <property type="entry name" value="SH3 Domains"/>
    <property type="match status" value="1"/>
</dbReference>
<evidence type="ECO:0000256" key="2">
    <source>
        <dbReference type="ARBA" id="ARBA00022658"/>
    </source>
</evidence>
<dbReference type="GO" id="GO:0005085">
    <property type="term" value="F:guanyl-nucleotide exchange factor activity"/>
    <property type="evidence" value="ECO:0007669"/>
    <property type="project" value="UniProtKB-KW"/>
</dbReference>
<dbReference type="OrthoDB" id="10256089at2759"/>
<reference evidence="9 10" key="1">
    <citation type="journal article" date="2018" name="New Phytol.">
        <title>Phylogenomics of Endogonaceae and evolution of mycorrhizas within Mucoromycota.</title>
        <authorList>
            <person name="Chang Y."/>
            <person name="Desiro A."/>
            <person name="Na H."/>
            <person name="Sandor L."/>
            <person name="Lipzen A."/>
            <person name="Clum A."/>
            <person name="Barry K."/>
            <person name="Grigoriev I.V."/>
            <person name="Martin F.M."/>
            <person name="Stajich J.E."/>
            <person name="Smith M.E."/>
            <person name="Bonito G."/>
            <person name="Spatafora J.W."/>
        </authorList>
    </citation>
    <scope>NUCLEOTIDE SEQUENCE [LARGE SCALE GENOMIC DNA]</scope>
    <source>
        <strain evidence="9 10">GMNB39</strain>
    </source>
</reference>
<evidence type="ECO:0008006" key="11">
    <source>
        <dbReference type="Google" id="ProtNLM"/>
    </source>
</evidence>
<dbReference type="Gene3D" id="1.20.1270.60">
    <property type="entry name" value="Arfaptin homology (AH) domain/BAR domain"/>
    <property type="match status" value="1"/>
</dbReference>
<keyword evidence="1 3" id="KW-0728">SH3 domain</keyword>
<feature type="domain" description="BAR" evidence="8">
    <location>
        <begin position="157"/>
        <end position="366"/>
    </location>
</feature>
<dbReference type="CDD" id="cd00174">
    <property type="entry name" value="SH3"/>
    <property type="match status" value="1"/>
</dbReference>
<comment type="caution">
    <text evidence="9">The sequence shown here is derived from an EMBL/GenBank/DDBJ whole genome shotgun (WGS) entry which is preliminary data.</text>
</comment>
<dbReference type="PROSITE" id="PS50010">
    <property type="entry name" value="DH_2"/>
    <property type="match status" value="1"/>
</dbReference>
<dbReference type="SMART" id="SM00721">
    <property type="entry name" value="BAR"/>
    <property type="match status" value="1"/>
</dbReference>
<dbReference type="PROSITE" id="PS51021">
    <property type="entry name" value="BAR"/>
    <property type="match status" value="1"/>
</dbReference>
<organism evidence="9 10">
    <name type="scientific">Jimgerdemannia flammicorona</name>
    <dbReference type="NCBI Taxonomy" id="994334"/>
    <lineage>
        <taxon>Eukaryota</taxon>
        <taxon>Fungi</taxon>
        <taxon>Fungi incertae sedis</taxon>
        <taxon>Mucoromycota</taxon>
        <taxon>Mucoromycotina</taxon>
        <taxon>Endogonomycetes</taxon>
        <taxon>Endogonales</taxon>
        <taxon>Endogonaceae</taxon>
        <taxon>Jimgerdemannia</taxon>
    </lineage>
</organism>
<dbReference type="EMBL" id="RBNI01020959">
    <property type="protein sequence ID" value="RUO96488.1"/>
    <property type="molecule type" value="Genomic_DNA"/>
</dbReference>
<dbReference type="GO" id="GO:0032955">
    <property type="term" value="P:regulation of division septum assembly"/>
    <property type="evidence" value="ECO:0007669"/>
    <property type="project" value="TreeGrafter"/>
</dbReference>
<dbReference type="Gene3D" id="1.20.900.10">
    <property type="entry name" value="Dbl homology (DH) domain"/>
    <property type="match status" value="1"/>
</dbReference>
<dbReference type="SUPFAM" id="SSF103657">
    <property type="entry name" value="BAR/IMD domain-like"/>
    <property type="match status" value="1"/>
</dbReference>
<name>A0A433A1C8_9FUNG</name>
<evidence type="ECO:0000313" key="9">
    <source>
        <dbReference type="EMBL" id="RUO96488.1"/>
    </source>
</evidence>
<accession>A0A433A1C8</accession>
<dbReference type="PANTHER" id="PTHR22834">
    <property type="entry name" value="NUCLEAR FUSION PROTEIN FUS2"/>
    <property type="match status" value="1"/>
</dbReference>
<dbReference type="PANTHER" id="PTHR22834:SF20">
    <property type="entry name" value="SH3 DOMAIN-CONTAINING PROTEIN"/>
    <property type="match status" value="1"/>
</dbReference>
<feature type="region of interest" description="Disordered" evidence="5">
    <location>
        <begin position="403"/>
        <end position="440"/>
    </location>
</feature>
<dbReference type="InterPro" id="IPR051492">
    <property type="entry name" value="Dynamin-Rho_GEF"/>
</dbReference>
<sequence>MAQMRQLEETYCEYVKRHESSVLKLQEMEANKEVKDFLKKCHEQVQGKTKSWDVFSLLVKPVQRVLKYPLLLDLILSLTPPAHPDYRELQGAAREIQEVADRINEIKRRKDIVEKIVGDRKRTDVNVCVQATASTRRSHGARKNSNSILPCKRQYLRLKFLNNFSVQIDIFYDALCQRFTEQQETARQLERDIQLWIDDVRNYFEIAKIFAKTIEDLYDTWPGANTTSLQRAADFRKCVNGFTDSCGLDLEKRVNNIYPTIVAFLNVFKNPAQVMRKREKKLLDYDRVRGIKARGDIPDKALQESADAYVSINTQLAEELPKFFNLTITYFDYIVQEFSVIQAKFYQQMVEDLQLHMYKGISALAASEMRMANVVEGYWEAVDRPGGLESEIRTIGLLNKRMVPRSGASSPNLSEIGGATLTRRRSQRDDGHSTTTAGATNHTASDDSLFRCVALYTYHTTSDEELAFKKDTVIDVWYCEGEDKDAWWYGKMVDEGNEVCGWFPASYWK</sequence>
<dbReference type="InterPro" id="IPR036028">
    <property type="entry name" value="SH3-like_dom_sf"/>
</dbReference>
<dbReference type="AlphaFoldDB" id="A0A433A1C8"/>
<dbReference type="GO" id="GO:0005737">
    <property type="term" value="C:cytoplasm"/>
    <property type="evidence" value="ECO:0007669"/>
    <property type="project" value="InterPro"/>
</dbReference>
<evidence type="ECO:0000256" key="5">
    <source>
        <dbReference type="SAM" id="MobiDB-lite"/>
    </source>
</evidence>
<keyword evidence="4" id="KW-0175">Coiled coil</keyword>
<evidence type="ECO:0000259" key="6">
    <source>
        <dbReference type="PROSITE" id="PS50002"/>
    </source>
</evidence>
<evidence type="ECO:0000259" key="7">
    <source>
        <dbReference type="PROSITE" id="PS50010"/>
    </source>
</evidence>
<feature type="domain" description="DH" evidence="7">
    <location>
        <begin position="1"/>
        <end position="106"/>
    </location>
</feature>
<dbReference type="Pfam" id="PF00018">
    <property type="entry name" value="SH3_1"/>
    <property type="match status" value="1"/>
</dbReference>
<dbReference type="SUPFAM" id="SSF48065">
    <property type="entry name" value="DBL homology domain (DH-domain)"/>
    <property type="match status" value="1"/>
</dbReference>
<evidence type="ECO:0000256" key="3">
    <source>
        <dbReference type="PROSITE-ProRule" id="PRU00192"/>
    </source>
</evidence>